<reference evidence="1 2" key="1">
    <citation type="submission" date="2019-10" db="EMBL/GenBank/DDBJ databases">
        <title>Nocardia macrotermitis sp. nov. and Nocardia aurantia sp. nov., isolated from the gut of fungus growing-termite Macrotermes natalensis.</title>
        <authorList>
            <person name="Benndorf R."/>
            <person name="Schwitalla J."/>
            <person name="Martin K."/>
            <person name="De Beer W."/>
            <person name="Kaster A.-K."/>
            <person name="Vollmers J."/>
            <person name="Poulsen M."/>
            <person name="Beemelmanns C."/>
        </authorList>
    </citation>
    <scope>NUCLEOTIDE SEQUENCE [LARGE SCALE GENOMIC DNA]</scope>
    <source>
        <strain evidence="1 2">RB20</strain>
    </source>
</reference>
<organism evidence="1 2">
    <name type="scientific">Nocardia macrotermitis</name>
    <dbReference type="NCBI Taxonomy" id="2585198"/>
    <lineage>
        <taxon>Bacteria</taxon>
        <taxon>Bacillati</taxon>
        <taxon>Actinomycetota</taxon>
        <taxon>Actinomycetes</taxon>
        <taxon>Mycobacteriales</taxon>
        <taxon>Nocardiaceae</taxon>
        <taxon>Nocardia</taxon>
    </lineage>
</organism>
<keyword evidence="2" id="KW-1185">Reference proteome</keyword>
<proteinExistence type="predicted"/>
<dbReference type="AlphaFoldDB" id="A0A7K0CZB2"/>
<accession>A0A7K0CZB2</accession>
<dbReference type="EMBL" id="WEGK01000003">
    <property type="protein sequence ID" value="MQY18798.1"/>
    <property type="molecule type" value="Genomic_DNA"/>
</dbReference>
<name>A0A7K0CZB2_9NOCA</name>
<dbReference type="Proteomes" id="UP000438448">
    <property type="component" value="Unassembled WGS sequence"/>
</dbReference>
<comment type="caution">
    <text evidence="1">The sequence shown here is derived from an EMBL/GenBank/DDBJ whole genome shotgun (WGS) entry which is preliminary data.</text>
</comment>
<evidence type="ECO:0000313" key="2">
    <source>
        <dbReference type="Proteomes" id="UP000438448"/>
    </source>
</evidence>
<gene>
    <name evidence="1" type="ORF">NRB20_18770</name>
</gene>
<sequence>MLYQLTEGEIDGRIRVHSYRPRQLDAGLVTAIRGREPGTAQPIIVHPNDLRDNHQSATGKTPAERYRRLLSVRVEGNGTATLPLGPIHTNPPSAQEVSWCDFTDGRYLRALGEHITIRPATAKDLSARFNAWFETAVQRQREDEYERW</sequence>
<protein>
    <submittedName>
        <fullName evidence="1">Uncharacterized protein</fullName>
    </submittedName>
</protein>
<evidence type="ECO:0000313" key="1">
    <source>
        <dbReference type="EMBL" id="MQY18798.1"/>
    </source>
</evidence>
<dbReference type="OrthoDB" id="4522759at2"/>